<dbReference type="Gene3D" id="3.40.50.1820">
    <property type="entry name" value="alpha/beta hydrolase"/>
    <property type="match status" value="1"/>
</dbReference>
<dbReference type="GO" id="GO:0016787">
    <property type="term" value="F:hydrolase activity"/>
    <property type="evidence" value="ECO:0007669"/>
    <property type="project" value="UniProtKB-KW"/>
</dbReference>
<dbReference type="RefSeq" id="WP_167474402.1">
    <property type="nucleotide sequence ID" value="NZ_CP046172.1"/>
</dbReference>
<dbReference type="InterPro" id="IPR010662">
    <property type="entry name" value="RBBP9/YdeN"/>
</dbReference>
<keyword evidence="1" id="KW-0378">Hydrolase</keyword>
<gene>
    <name evidence="1" type="ORF">F5544_18725</name>
</gene>
<accession>A0A6G9YEZ7</accession>
<dbReference type="Proteomes" id="UP000503540">
    <property type="component" value="Chromosome"/>
</dbReference>
<dbReference type="AlphaFoldDB" id="A0A6G9YEZ7"/>
<proteinExistence type="predicted"/>
<reference evidence="1 2" key="1">
    <citation type="journal article" date="2019" name="ACS Chem. Biol.">
        <title>Identification and Mobilization of a Cryptic Antibiotic Biosynthesis Gene Locus from a Human-Pathogenic Nocardia Isolate.</title>
        <authorList>
            <person name="Herisse M."/>
            <person name="Ishida K."/>
            <person name="Porter J.L."/>
            <person name="Howden B."/>
            <person name="Hertweck C."/>
            <person name="Stinear T.P."/>
            <person name="Pidot S.J."/>
        </authorList>
    </citation>
    <scope>NUCLEOTIDE SEQUENCE [LARGE SCALE GENOMIC DNA]</scope>
    <source>
        <strain evidence="1 2">AUSMDU00012717</strain>
    </source>
</reference>
<evidence type="ECO:0000313" key="2">
    <source>
        <dbReference type="Proteomes" id="UP000503540"/>
    </source>
</evidence>
<organism evidence="1 2">
    <name type="scientific">Nocardia arthritidis</name>
    <dbReference type="NCBI Taxonomy" id="228602"/>
    <lineage>
        <taxon>Bacteria</taxon>
        <taxon>Bacillati</taxon>
        <taxon>Actinomycetota</taxon>
        <taxon>Actinomycetes</taxon>
        <taxon>Mycobacteriales</taxon>
        <taxon>Nocardiaceae</taxon>
        <taxon>Nocardia</taxon>
    </lineage>
</organism>
<dbReference type="EMBL" id="CP046172">
    <property type="protein sequence ID" value="QIS11616.1"/>
    <property type="molecule type" value="Genomic_DNA"/>
</dbReference>
<dbReference type="InterPro" id="IPR029058">
    <property type="entry name" value="AB_hydrolase_fold"/>
</dbReference>
<name>A0A6G9YEZ7_9NOCA</name>
<evidence type="ECO:0000313" key="1">
    <source>
        <dbReference type="EMBL" id="QIS11616.1"/>
    </source>
</evidence>
<dbReference type="PANTHER" id="PTHR15394">
    <property type="entry name" value="SERINE HYDROLASE RBBP9"/>
    <property type="match status" value="1"/>
</dbReference>
<dbReference type="Pfam" id="PF06821">
    <property type="entry name" value="Ser_hydrolase"/>
    <property type="match status" value="1"/>
</dbReference>
<keyword evidence="2" id="KW-1185">Reference proteome</keyword>
<dbReference type="KEGG" id="nah:F5544_18725"/>
<sequence length="184" mass="19909">MDIYIVHGYNAGVTEHWFPWLAKQLRDQGHQVEVVELPTPSEPKRDEWEAVLAETIGAVDENTLIVAHSLGTITALRHLASLESGWTLGGLVSVSGFTGGLEVLPELEDYMAEGIDVRPLVPQINARTMIHSDNDSIVPPSASITLGKELAAELIEIPGGGHFLGDEGFTELPEVLAAVERIAR</sequence>
<dbReference type="PANTHER" id="PTHR15394:SF3">
    <property type="entry name" value="SERINE HYDROLASE RBBP9"/>
    <property type="match status" value="1"/>
</dbReference>
<protein>
    <submittedName>
        <fullName evidence="1">Serine hydrolase family protein</fullName>
    </submittedName>
</protein>
<dbReference type="SUPFAM" id="SSF53474">
    <property type="entry name" value="alpha/beta-Hydrolases"/>
    <property type="match status" value="1"/>
</dbReference>